<protein>
    <submittedName>
        <fullName evidence="3">Glycosyltransferase</fullName>
    </submittedName>
</protein>
<dbReference type="InterPro" id="IPR028098">
    <property type="entry name" value="Glyco_trans_4-like_N"/>
</dbReference>
<evidence type="ECO:0000313" key="4">
    <source>
        <dbReference type="Proteomes" id="UP000266327"/>
    </source>
</evidence>
<keyword evidence="1" id="KW-0472">Membrane</keyword>
<dbReference type="AlphaFoldDB" id="A0A3A3G2N1"/>
<keyword evidence="1" id="KW-1133">Transmembrane helix</keyword>
<evidence type="ECO:0000256" key="1">
    <source>
        <dbReference type="SAM" id="Phobius"/>
    </source>
</evidence>
<dbReference type="OrthoDB" id="9815351at2"/>
<evidence type="ECO:0000259" key="2">
    <source>
        <dbReference type="Pfam" id="PF13579"/>
    </source>
</evidence>
<dbReference type="RefSeq" id="WP_119784529.1">
    <property type="nucleotide sequence ID" value="NZ_QYUQ01000002.1"/>
</dbReference>
<dbReference type="SUPFAM" id="SSF53756">
    <property type="entry name" value="UDP-Glycosyltransferase/glycogen phosphorylase"/>
    <property type="match status" value="1"/>
</dbReference>
<dbReference type="Proteomes" id="UP000266327">
    <property type="component" value="Unassembled WGS sequence"/>
</dbReference>
<dbReference type="GO" id="GO:0016757">
    <property type="term" value="F:glycosyltransferase activity"/>
    <property type="evidence" value="ECO:0007669"/>
    <property type="project" value="UniProtKB-ARBA"/>
</dbReference>
<reference evidence="4" key="1">
    <citation type="submission" date="2018-09" db="EMBL/GenBank/DDBJ databases">
        <authorList>
            <person name="Zhu H."/>
        </authorList>
    </citation>
    <scope>NUCLEOTIDE SEQUENCE [LARGE SCALE GENOMIC DNA]</scope>
    <source>
        <strain evidence="4">K1S02-23</strain>
    </source>
</reference>
<dbReference type="Pfam" id="PF13692">
    <property type="entry name" value="Glyco_trans_1_4"/>
    <property type="match status" value="1"/>
</dbReference>
<dbReference type="Pfam" id="PF13579">
    <property type="entry name" value="Glyco_trans_4_4"/>
    <property type="match status" value="1"/>
</dbReference>
<dbReference type="CDD" id="cd03801">
    <property type="entry name" value="GT4_PimA-like"/>
    <property type="match status" value="1"/>
</dbReference>
<dbReference type="PANTHER" id="PTHR12526">
    <property type="entry name" value="GLYCOSYLTRANSFERASE"/>
    <property type="match status" value="1"/>
</dbReference>
<sequence>MSHASHAATRECIVITRFAREQPGFLDFSYRIKALARHYRVTLVSDFPLEQAELAIPNLQYIILAGGEGRAGWLRYIWECGKLLRARRPHCAVLLHSLVAPVALLAHGVATALYWNEHPSHFAAAPDAAAPVKRGLRFLARWLIFQGARKASVVMPIGEAHRDDLLVHGCAPQRVRLIYMGVDAAFDSAALHSVAAASGTPLELVYVGSVCKARGRDIMLEAIAIANRDGCIARLTLVGANDTEQAHCREYARRIGIAEAVRVRGRISGTEIPACLQQADVGLCLWEDQPWWRFNPPTKLFEYLVAGLPVLASDIRTHTDYVANGRNGFIFRYDSKSLATVIGMMWQRRGELPQLKRQARASGERYIWQRIEPVFLQAIEEIARP</sequence>
<dbReference type="EMBL" id="QYUQ01000002">
    <property type="protein sequence ID" value="RJG01079.1"/>
    <property type="molecule type" value="Genomic_DNA"/>
</dbReference>
<keyword evidence="3" id="KW-0808">Transferase</keyword>
<accession>A0A3A3G2N1</accession>
<keyword evidence="1" id="KW-0812">Transmembrane</keyword>
<organism evidence="3 4">
    <name type="scientific">Noviherbaspirillum sedimenti</name>
    <dbReference type="NCBI Taxonomy" id="2320865"/>
    <lineage>
        <taxon>Bacteria</taxon>
        <taxon>Pseudomonadati</taxon>
        <taxon>Pseudomonadota</taxon>
        <taxon>Betaproteobacteria</taxon>
        <taxon>Burkholderiales</taxon>
        <taxon>Oxalobacteraceae</taxon>
        <taxon>Noviherbaspirillum</taxon>
    </lineage>
</organism>
<feature type="domain" description="Glycosyltransferase subfamily 4-like N-terminal" evidence="2">
    <location>
        <begin position="46"/>
        <end position="180"/>
    </location>
</feature>
<dbReference type="Gene3D" id="3.40.50.2000">
    <property type="entry name" value="Glycogen Phosphorylase B"/>
    <property type="match status" value="2"/>
</dbReference>
<feature type="transmembrane region" description="Helical" evidence="1">
    <location>
        <begin position="92"/>
        <end position="115"/>
    </location>
</feature>
<gene>
    <name evidence="3" type="ORF">D3878_05350</name>
</gene>
<keyword evidence="4" id="KW-1185">Reference proteome</keyword>
<evidence type="ECO:0000313" key="3">
    <source>
        <dbReference type="EMBL" id="RJG01079.1"/>
    </source>
</evidence>
<proteinExistence type="predicted"/>
<comment type="caution">
    <text evidence="3">The sequence shown here is derived from an EMBL/GenBank/DDBJ whole genome shotgun (WGS) entry which is preliminary data.</text>
</comment>
<name>A0A3A3G2N1_9BURK</name>